<dbReference type="GO" id="GO:0016747">
    <property type="term" value="F:acyltransferase activity, transferring groups other than amino-acyl groups"/>
    <property type="evidence" value="ECO:0007669"/>
    <property type="project" value="InterPro"/>
</dbReference>
<feature type="domain" description="N-acetyltransferase" evidence="1">
    <location>
        <begin position="34"/>
        <end position="208"/>
    </location>
</feature>
<dbReference type="SUPFAM" id="SSF51735">
    <property type="entry name" value="NAD(P)-binding Rossmann-fold domains"/>
    <property type="match status" value="1"/>
</dbReference>
<dbReference type="EMBL" id="CP034550">
    <property type="protein sequence ID" value="QFZ19668.1"/>
    <property type="molecule type" value="Genomic_DNA"/>
</dbReference>
<dbReference type="InterPro" id="IPR003781">
    <property type="entry name" value="CoA-bd"/>
</dbReference>
<dbReference type="Gene3D" id="3.30.470.20">
    <property type="entry name" value="ATP-grasp fold, B domain"/>
    <property type="match status" value="1"/>
</dbReference>
<dbReference type="SUPFAM" id="SSF55729">
    <property type="entry name" value="Acyl-CoA N-acyltransferases (Nat)"/>
    <property type="match status" value="1"/>
</dbReference>
<dbReference type="InterPro" id="IPR000182">
    <property type="entry name" value="GNAT_dom"/>
</dbReference>
<keyword evidence="2" id="KW-0808">Transferase</keyword>
<reference evidence="3" key="1">
    <citation type="journal article" date="2021" name="Curr. Microbiol.">
        <title>Complete genome of nocamycin-producing strain Saccharothrix syringae NRRL B-16468 reveals the biosynthetic potential for secondary metabolites.</title>
        <authorList>
            <person name="Mo X."/>
            <person name="Yang S."/>
        </authorList>
    </citation>
    <scope>NUCLEOTIDE SEQUENCE [LARGE SCALE GENOMIC DNA]</scope>
    <source>
        <strain evidence="3">ATCC 51364 / DSM 43886 / JCM 6844 / KCTC 9398 / NBRC 14523 / NRRL B-16468 / INA 2240</strain>
    </source>
</reference>
<organism evidence="2 3">
    <name type="scientific">Saccharothrix syringae</name>
    <name type="common">Nocardiopsis syringae</name>
    <dbReference type="NCBI Taxonomy" id="103733"/>
    <lineage>
        <taxon>Bacteria</taxon>
        <taxon>Bacillati</taxon>
        <taxon>Actinomycetota</taxon>
        <taxon>Actinomycetes</taxon>
        <taxon>Pseudonocardiales</taxon>
        <taxon>Pseudonocardiaceae</taxon>
        <taxon>Saccharothrix</taxon>
    </lineage>
</organism>
<dbReference type="PANTHER" id="PTHR42793:SF1">
    <property type="entry name" value="PEPTIDYL-LYSINE N-ACETYLTRANSFERASE PATZ"/>
    <property type="match status" value="1"/>
</dbReference>
<dbReference type="GO" id="GO:0043758">
    <property type="term" value="F:acetate-CoA ligase (ADP-forming) activity"/>
    <property type="evidence" value="ECO:0007669"/>
    <property type="project" value="InterPro"/>
</dbReference>
<evidence type="ECO:0000313" key="2">
    <source>
        <dbReference type="EMBL" id="QFZ19668.1"/>
    </source>
</evidence>
<dbReference type="InterPro" id="IPR043938">
    <property type="entry name" value="Ligase_CoA_dom"/>
</dbReference>
<name>A0A5Q0H0E0_SACSY</name>
<dbReference type="InterPro" id="IPR016102">
    <property type="entry name" value="Succinyl-CoA_synth-like"/>
</dbReference>
<dbReference type="GO" id="GO:0005524">
    <property type="term" value="F:ATP binding"/>
    <property type="evidence" value="ECO:0007669"/>
    <property type="project" value="InterPro"/>
</dbReference>
<keyword evidence="3" id="KW-1185">Reference proteome</keyword>
<protein>
    <submittedName>
        <fullName evidence="2">GNAT family N-acetyltransferase</fullName>
    </submittedName>
</protein>
<dbReference type="OrthoDB" id="190266at2"/>
<dbReference type="AlphaFoldDB" id="A0A5Q0H0E0"/>
<gene>
    <name evidence="2" type="ORF">EKG83_21530</name>
</gene>
<dbReference type="InterPro" id="IPR013815">
    <property type="entry name" value="ATP_grasp_subdomain_1"/>
</dbReference>
<dbReference type="SUPFAM" id="SSF56059">
    <property type="entry name" value="Glutathione synthetase ATP-binding domain-like"/>
    <property type="match status" value="1"/>
</dbReference>
<dbReference type="SUPFAM" id="SSF52210">
    <property type="entry name" value="Succinyl-CoA synthetase domains"/>
    <property type="match status" value="2"/>
</dbReference>
<dbReference type="Pfam" id="PF13607">
    <property type="entry name" value="Succ_CoA_lig"/>
    <property type="match status" value="1"/>
</dbReference>
<dbReference type="PROSITE" id="PS51186">
    <property type="entry name" value="GNAT"/>
    <property type="match status" value="1"/>
</dbReference>
<dbReference type="CDD" id="cd04301">
    <property type="entry name" value="NAT_SF"/>
    <property type="match status" value="1"/>
</dbReference>
<dbReference type="Gene3D" id="3.40.630.30">
    <property type="match status" value="1"/>
</dbReference>
<dbReference type="Gene3D" id="3.30.1490.20">
    <property type="entry name" value="ATP-grasp fold, A domain"/>
    <property type="match status" value="1"/>
</dbReference>
<proteinExistence type="predicted"/>
<dbReference type="InterPro" id="IPR032875">
    <property type="entry name" value="Succ_CoA_lig_flav_dom"/>
</dbReference>
<dbReference type="Pfam" id="PF13549">
    <property type="entry name" value="ATP-grasp_5"/>
    <property type="match status" value="1"/>
</dbReference>
<evidence type="ECO:0000313" key="3">
    <source>
        <dbReference type="Proteomes" id="UP000325787"/>
    </source>
</evidence>
<evidence type="ECO:0000259" key="1">
    <source>
        <dbReference type="PROSITE" id="PS51186"/>
    </source>
</evidence>
<dbReference type="Gene3D" id="3.40.50.261">
    <property type="entry name" value="Succinyl-CoA synthetase domains"/>
    <property type="match status" value="2"/>
</dbReference>
<dbReference type="Gene3D" id="3.40.50.720">
    <property type="entry name" value="NAD(P)-binding Rossmann-like Domain"/>
    <property type="match status" value="1"/>
</dbReference>
<dbReference type="Pfam" id="PF19045">
    <property type="entry name" value="Ligase_CoA_2"/>
    <property type="match status" value="1"/>
</dbReference>
<dbReference type="Proteomes" id="UP000325787">
    <property type="component" value="Chromosome"/>
</dbReference>
<dbReference type="Pfam" id="PF13380">
    <property type="entry name" value="CoA_binding_2"/>
    <property type="match status" value="1"/>
</dbReference>
<dbReference type="PANTHER" id="PTHR42793">
    <property type="entry name" value="COA BINDING DOMAIN CONTAINING PROTEIN"/>
    <property type="match status" value="1"/>
</dbReference>
<sequence length="885" mass="92430">MDDQTVEARVGGSGTTGATERLDDRALLADGSVVALRELGPDDADALLALHRGLPPDDRYLRFFSTSPRHLEDFVARLTSPDEPRHVVVGAFAGNVLVGAASYVLLDGDTAEVALVVAHDRQSHGVGTLMLEHLVSLARTRGVRRFSADVLTANSRMLRVFADLGLVCTSTVDKSEVRVDLGLDVGERYLEAVADRELAADVASLRAVLRPSSIVVVGAGRKRSSVGNAVLYNLVLGGYPGALYAVNPHADRVLGVDCHGSVADLPEAPELAVVCVPAEAVPRVAEDCGRHGVKALVVITSGVDPERLSDVVRRYGMRLVGPNCVGVSGTDPDLPVNATFMAGRPAAGDIGVVTQSGGIAIAVVERLRALGLGTTELVSTGDKHDVSGNDLLLWWERDERTRAVVLYLESFGNPRKFSRLARRVARHKPVLAIRAASSEAGQRAAASHTASTATPAVTRDALFRQAGVTAVDGVTDLVEVLAALHATPLPAGRAVAVLSNAGGLGVLAADACARHGLSIAELGLGTTAALELLLPGTASTRNPIDTTAAVDEGTFARCLDLVAADPAVDAVVAVTVPTAVGDPAAGVHRTAKPVLAVGADQDGAVSLTGDGIARYADPARAAAVLAALADRGEWLRRPAAEPAEPPGVDLAEARAVLAGQDGWLSPHRVVRLLGAFGLPVLGGVLVEDAESAVAAQRSFDVPVALKAVADDLLHKSRGGGVLLGLAGADAVTRGFEELRDRFGDRLTGVFVQPMAERGRELLVGVVTDPRFGPLVVTGLGGVDTDLVDDRAAALAPLSEADATDLLHRFRAAREVFVEHDESAVLDVLRRVSLLAELLPEVVELDLNPLVLTRDGVVAVDARVRVAPVEPVDPFLRRLRDPRRTP</sequence>
<dbReference type="InterPro" id="IPR036291">
    <property type="entry name" value="NAD(P)-bd_dom_sf"/>
</dbReference>
<dbReference type="RefSeq" id="WP_084716218.1">
    <property type="nucleotide sequence ID" value="NZ_CP034550.1"/>
</dbReference>
<accession>A0A5Q0H0E0</accession>
<dbReference type="KEGG" id="ssyi:EKG83_21530"/>
<dbReference type="InterPro" id="IPR016181">
    <property type="entry name" value="Acyl_CoA_acyltransferase"/>
</dbReference>
<dbReference type="Pfam" id="PF00583">
    <property type="entry name" value="Acetyltransf_1"/>
    <property type="match status" value="1"/>
</dbReference>
<dbReference type="SMART" id="SM00881">
    <property type="entry name" value="CoA_binding"/>
    <property type="match status" value="1"/>
</dbReference>